<dbReference type="EMBL" id="BARV01033041">
    <property type="protein sequence ID" value="GAI40848.1"/>
    <property type="molecule type" value="Genomic_DNA"/>
</dbReference>
<proteinExistence type="predicted"/>
<organism evidence="1">
    <name type="scientific">marine sediment metagenome</name>
    <dbReference type="NCBI Taxonomy" id="412755"/>
    <lineage>
        <taxon>unclassified sequences</taxon>
        <taxon>metagenomes</taxon>
        <taxon>ecological metagenomes</taxon>
    </lineage>
</organism>
<comment type="caution">
    <text evidence="1">The sequence shown here is derived from an EMBL/GenBank/DDBJ whole genome shotgun (WGS) entry which is preliminary data.</text>
</comment>
<sequence>CKNYYYNGVKCLTWWNDGGQACFICNAVCPFLEKGKAHIHNLIKGTVAITPIFNGFFVNMEKAFGFDYRHQAYNVDYEQPSVDWWELDLPEKGWDSSRNVKDY</sequence>
<name>X1NB37_9ZZZZ</name>
<evidence type="ECO:0000313" key="1">
    <source>
        <dbReference type="EMBL" id="GAI40848.1"/>
    </source>
</evidence>
<gene>
    <name evidence="1" type="ORF">S06H3_52003</name>
</gene>
<feature type="non-terminal residue" evidence="1">
    <location>
        <position position="1"/>
    </location>
</feature>
<dbReference type="AlphaFoldDB" id="X1NB37"/>
<protein>
    <submittedName>
        <fullName evidence="1">Putative reductive dehalogenase (RdhA)</fullName>
    </submittedName>
</protein>
<reference evidence="1" key="1">
    <citation type="journal article" date="2014" name="Front. Microbiol.">
        <title>High frequency of phylogenetically diverse reductive dehalogenase-homologous genes in deep subseafloor sedimentary metagenomes.</title>
        <authorList>
            <person name="Kawai M."/>
            <person name="Futagami T."/>
            <person name="Toyoda A."/>
            <person name="Takaki Y."/>
            <person name="Nishi S."/>
            <person name="Hori S."/>
            <person name="Arai W."/>
            <person name="Tsubouchi T."/>
            <person name="Morono Y."/>
            <person name="Uchiyama I."/>
            <person name="Ito T."/>
            <person name="Fujiyama A."/>
            <person name="Inagaki F."/>
            <person name="Takami H."/>
        </authorList>
    </citation>
    <scope>NUCLEOTIDE SEQUENCE</scope>
    <source>
        <strain evidence="1">Expedition CK06-06</strain>
    </source>
</reference>
<accession>X1NB37</accession>